<dbReference type="STRING" id="882082.SaccyDRAFT_1232"/>
<keyword evidence="2" id="KW-1185">Reference proteome</keyword>
<name>H5XQT2_9PSEU</name>
<proteinExistence type="predicted"/>
<dbReference type="Proteomes" id="UP000002791">
    <property type="component" value="Chromosome"/>
</dbReference>
<gene>
    <name evidence="1" type="ORF">SaccyDRAFT_1232</name>
</gene>
<protein>
    <submittedName>
        <fullName evidence="1">Uncharacterized protein</fullName>
    </submittedName>
</protein>
<evidence type="ECO:0000313" key="1">
    <source>
        <dbReference type="EMBL" id="EHR60142.1"/>
    </source>
</evidence>
<dbReference type="Gene3D" id="1.10.357.10">
    <property type="entry name" value="Tetracycline Repressor, domain 2"/>
    <property type="match status" value="1"/>
</dbReference>
<organism evidence="1 2">
    <name type="scientific">Saccharomonospora cyanea NA-134</name>
    <dbReference type="NCBI Taxonomy" id="882082"/>
    <lineage>
        <taxon>Bacteria</taxon>
        <taxon>Bacillati</taxon>
        <taxon>Actinomycetota</taxon>
        <taxon>Actinomycetes</taxon>
        <taxon>Pseudonocardiales</taxon>
        <taxon>Pseudonocardiaceae</taxon>
        <taxon>Saccharomonospora</taxon>
    </lineage>
</organism>
<reference evidence="1 2" key="1">
    <citation type="submission" date="2011-11" db="EMBL/GenBank/DDBJ databases">
        <title>The Noncontiguous Finished sequence of Saccharomonospora cyanea NA-134.</title>
        <authorList>
            <consortium name="US DOE Joint Genome Institute"/>
            <person name="Lucas S."/>
            <person name="Han J."/>
            <person name="Lapidus A."/>
            <person name="Cheng J.-F."/>
            <person name="Goodwin L."/>
            <person name="Pitluck S."/>
            <person name="Peters L."/>
            <person name="Ovchinnikova G."/>
            <person name="Lu M."/>
            <person name="Detter J.C."/>
            <person name="Han C."/>
            <person name="Tapia R."/>
            <person name="Land M."/>
            <person name="Hauser L."/>
            <person name="Kyrpides N."/>
            <person name="Ivanova N."/>
            <person name="Pagani I."/>
            <person name="Brambilla E.-M."/>
            <person name="Klenk H.-P."/>
            <person name="Woyke T."/>
        </authorList>
    </citation>
    <scope>NUCLEOTIDE SEQUENCE [LARGE SCALE GENOMIC DNA]</scope>
    <source>
        <strain evidence="1 2">NA-134</strain>
    </source>
</reference>
<sequence length="156" mass="16929">MAELRASVFTQHYRSVVTCGLAAFDEAAGECRAVCECAWASRGGDCGERYRAVADAVLSWAAENRDAARFLFVVTERTSEPVLLARLSAFKRSVAELFDPSAKYTPAGRIHVEFLVGLFFRVVAEALGGEVSTAALRREVLSLSLFLSGCSTRLAE</sequence>
<dbReference type="HOGENOM" id="CLU_1685315_0_0_11"/>
<accession>H5XQT2</accession>
<dbReference type="AlphaFoldDB" id="H5XQT2"/>
<evidence type="ECO:0000313" key="2">
    <source>
        <dbReference type="Proteomes" id="UP000002791"/>
    </source>
</evidence>
<dbReference type="EMBL" id="CM001440">
    <property type="protein sequence ID" value="EHR60142.1"/>
    <property type="molecule type" value="Genomic_DNA"/>
</dbReference>